<name>A0A8S5SEB0_9CAUD</name>
<feature type="transmembrane region" description="Helical" evidence="1">
    <location>
        <begin position="142"/>
        <end position="163"/>
    </location>
</feature>
<evidence type="ECO:0000256" key="1">
    <source>
        <dbReference type="SAM" id="Phobius"/>
    </source>
</evidence>
<sequence length="208" mass="24335">MKFNKKLTILIWVLSFTWALPTTLAGCVVTLYLRLRGNRPKRFGPIFYFPITEDYGLNLGPFILVPKNTDFYLNAHELGHHLQACFRYGPFTVFVVAIPSVIRFWLREQKTYDGKLLYACLLVIAIYIVSAATSWMGYFTKIVALAFIGLLLTIYGIIIQIWLNRFEVPRYKDGNYPSYDDAWFEGDATKKGSDFMRKYFNEEVKRFW</sequence>
<dbReference type="PROSITE" id="PS51257">
    <property type="entry name" value="PROKAR_LIPOPROTEIN"/>
    <property type="match status" value="1"/>
</dbReference>
<keyword evidence="1" id="KW-0812">Transmembrane</keyword>
<reference evidence="2" key="1">
    <citation type="journal article" date="2021" name="Proc. Natl. Acad. Sci. U.S.A.">
        <title>A Catalog of Tens of Thousands of Viruses from Human Metagenomes Reveals Hidden Associations with Chronic Diseases.</title>
        <authorList>
            <person name="Tisza M.J."/>
            <person name="Buck C.B."/>
        </authorList>
    </citation>
    <scope>NUCLEOTIDE SEQUENCE</scope>
    <source>
        <strain evidence="2">Ctnpt50</strain>
    </source>
</reference>
<organism evidence="2">
    <name type="scientific">Siphoviridae sp. ctnpt50</name>
    <dbReference type="NCBI Taxonomy" id="2827941"/>
    <lineage>
        <taxon>Viruses</taxon>
        <taxon>Duplodnaviria</taxon>
        <taxon>Heunggongvirae</taxon>
        <taxon>Uroviricota</taxon>
        <taxon>Caudoviricetes</taxon>
    </lineage>
</organism>
<evidence type="ECO:0000313" key="2">
    <source>
        <dbReference type="EMBL" id="DAF49031.1"/>
    </source>
</evidence>
<proteinExistence type="predicted"/>
<accession>A0A8S5SEB0</accession>
<keyword evidence="1" id="KW-1133">Transmembrane helix</keyword>
<protein>
    <submittedName>
        <fullName evidence="2">Neutral zinc metallopeptidase</fullName>
    </submittedName>
</protein>
<dbReference type="EMBL" id="BK032577">
    <property type="protein sequence ID" value="DAF49031.1"/>
    <property type="molecule type" value="Genomic_DNA"/>
</dbReference>
<feature type="transmembrane region" description="Helical" evidence="1">
    <location>
        <begin position="118"/>
        <end position="136"/>
    </location>
</feature>
<keyword evidence="1" id="KW-0472">Membrane</keyword>